<proteinExistence type="predicted"/>
<name>A0A9D3VSP4_9ROSI</name>
<sequence>MEESCDNEVRWLWDSTIGGVLKQLREVGAGLDKWFNMLWKTLQKLNKSYPTDKVLGEIVDVKLALNLEAGKEVYWEQRAKANWLKNGDRNTTYFHNFTSRRRRRNHVTNLRDDRGILYESNLDMLNIANNYFTSLFSLNGFTSDEEVLLEVETCISSSMNENLLRDFSTMDVSDAIKSMSPLKVLREDGLDVAEYCIKVLAGEHDIAKINGTPIVLIPK</sequence>
<gene>
    <name evidence="1" type="ORF">J1N35_019317</name>
</gene>
<protein>
    <submittedName>
        <fullName evidence="1">Uncharacterized protein</fullName>
    </submittedName>
</protein>
<comment type="caution">
    <text evidence="1">The sequence shown here is derived from an EMBL/GenBank/DDBJ whole genome shotgun (WGS) entry which is preliminary data.</text>
</comment>
<accession>A0A9D3VSP4</accession>
<dbReference type="EMBL" id="JAIQCV010000006">
    <property type="protein sequence ID" value="KAH1092060.1"/>
    <property type="molecule type" value="Genomic_DNA"/>
</dbReference>
<organism evidence="1 2">
    <name type="scientific">Gossypium stocksii</name>
    <dbReference type="NCBI Taxonomy" id="47602"/>
    <lineage>
        <taxon>Eukaryota</taxon>
        <taxon>Viridiplantae</taxon>
        <taxon>Streptophyta</taxon>
        <taxon>Embryophyta</taxon>
        <taxon>Tracheophyta</taxon>
        <taxon>Spermatophyta</taxon>
        <taxon>Magnoliopsida</taxon>
        <taxon>eudicotyledons</taxon>
        <taxon>Gunneridae</taxon>
        <taxon>Pentapetalae</taxon>
        <taxon>rosids</taxon>
        <taxon>malvids</taxon>
        <taxon>Malvales</taxon>
        <taxon>Malvaceae</taxon>
        <taxon>Malvoideae</taxon>
        <taxon>Gossypium</taxon>
    </lineage>
</organism>
<dbReference type="OrthoDB" id="998851at2759"/>
<evidence type="ECO:0000313" key="1">
    <source>
        <dbReference type="EMBL" id="KAH1092060.1"/>
    </source>
</evidence>
<dbReference type="AlphaFoldDB" id="A0A9D3VSP4"/>
<reference evidence="1 2" key="1">
    <citation type="journal article" date="2021" name="Plant Biotechnol. J.">
        <title>Multi-omics assisted identification of the key and species-specific regulatory components of drought-tolerant mechanisms in Gossypium stocksii.</title>
        <authorList>
            <person name="Yu D."/>
            <person name="Ke L."/>
            <person name="Zhang D."/>
            <person name="Wu Y."/>
            <person name="Sun Y."/>
            <person name="Mei J."/>
            <person name="Sun J."/>
            <person name="Sun Y."/>
        </authorList>
    </citation>
    <scope>NUCLEOTIDE SEQUENCE [LARGE SCALE GENOMIC DNA]</scope>
    <source>
        <strain evidence="2">cv. E1</strain>
        <tissue evidence="1">Leaf</tissue>
    </source>
</reference>
<evidence type="ECO:0000313" key="2">
    <source>
        <dbReference type="Proteomes" id="UP000828251"/>
    </source>
</evidence>
<keyword evidence="2" id="KW-1185">Reference proteome</keyword>
<feature type="non-terminal residue" evidence="1">
    <location>
        <position position="219"/>
    </location>
</feature>
<dbReference type="Proteomes" id="UP000828251">
    <property type="component" value="Unassembled WGS sequence"/>
</dbReference>